<feature type="region of interest" description="Disordered" evidence="1">
    <location>
        <begin position="28"/>
        <end position="53"/>
    </location>
</feature>
<dbReference type="InParanoid" id="K3XB42"/>
<evidence type="ECO:0000256" key="1">
    <source>
        <dbReference type="SAM" id="MobiDB-lite"/>
    </source>
</evidence>
<dbReference type="AlphaFoldDB" id="K3XB42"/>
<proteinExistence type="predicted"/>
<name>K3XB42_GLOUD</name>
<dbReference type="EMBL" id="GL376589">
    <property type="status" value="NOT_ANNOTATED_CDS"/>
    <property type="molecule type" value="Genomic_DNA"/>
</dbReference>
<accession>K3XB42</accession>
<reference evidence="2" key="3">
    <citation type="submission" date="2015-02" db="UniProtKB">
        <authorList>
            <consortium name="EnsemblProtists"/>
        </authorList>
    </citation>
    <scope>IDENTIFICATION</scope>
    <source>
        <strain evidence="2">DAOM BR144</strain>
    </source>
</reference>
<evidence type="ECO:0000313" key="3">
    <source>
        <dbReference type="Proteomes" id="UP000019132"/>
    </source>
</evidence>
<evidence type="ECO:0000313" key="2">
    <source>
        <dbReference type="EnsemblProtists" id="PYU1_T014441"/>
    </source>
</evidence>
<dbReference type="VEuPathDB" id="FungiDB:PYU1_G014410"/>
<reference evidence="3" key="2">
    <citation type="submission" date="2010-04" db="EMBL/GenBank/DDBJ databases">
        <authorList>
            <person name="Buell R."/>
            <person name="Hamilton J."/>
            <person name="Hostetler J."/>
        </authorList>
    </citation>
    <scope>NUCLEOTIDE SEQUENCE [LARGE SCALE GENOMIC DNA]</scope>
    <source>
        <strain evidence="3">DAOM:BR144</strain>
    </source>
</reference>
<organism evidence="2 3">
    <name type="scientific">Globisporangium ultimum (strain ATCC 200006 / CBS 805.95 / DAOM BR144)</name>
    <name type="common">Pythium ultimum</name>
    <dbReference type="NCBI Taxonomy" id="431595"/>
    <lineage>
        <taxon>Eukaryota</taxon>
        <taxon>Sar</taxon>
        <taxon>Stramenopiles</taxon>
        <taxon>Oomycota</taxon>
        <taxon>Peronosporomycetes</taxon>
        <taxon>Pythiales</taxon>
        <taxon>Pythiaceae</taxon>
        <taxon>Globisporangium</taxon>
    </lineage>
</organism>
<dbReference type="HOGENOM" id="CLU_2712568_0_0_1"/>
<dbReference type="EnsemblProtists" id="PYU1_T014441">
    <property type="protein sequence ID" value="PYU1_T014441"/>
    <property type="gene ID" value="PYU1_G014410"/>
</dbReference>
<dbReference type="Proteomes" id="UP000019132">
    <property type="component" value="Unassembled WGS sequence"/>
</dbReference>
<protein>
    <submittedName>
        <fullName evidence="2">Uncharacterized protein</fullName>
    </submittedName>
</protein>
<reference evidence="3" key="1">
    <citation type="journal article" date="2010" name="Genome Biol.">
        <title>Genome sequence of the necrotrophic plant pathogen Pythium ultimum reveals original pathogenicity mechanisms and effector repertoire.</title>
        <authorList>
            <person name="Levesque C.A."/>
            <person name="Brouwer H."/>
            <person name="Cano L."/>
            <person name="Hamilton J.P."/>
            <person name="Holt C."/>
            <person name="Huitema E."/>
            <person name="Raffaele S."/>
            <person name="Robideau G.P."/>
            <person name="Thines M."/>
            <person name="Win J."/>
            <person name="Zerillo M.M."/>
            <person name="Beakes G.W."/>
            <person name="Boore J.L."/>
            <person name="Busam D."/>
            <person name="Dumas B."/>
            <person name="Ferriera S."/>
            <person name="Fuerstenberg S.I."/>
            <person name="Gachon C.M."/>
            <person name="Gaulin E."/>
            <person name="Govers F."/>
            <person name="Grenville-Briggs L."/>
            <person name="Horner N."/>
            <person name="Hostetler J."/>
            <person name="Jiang R.H."/>
            <person name="Johnson J."/>
            <person name="Krajaejun T."/>
            <person name="Lin H."/>
            <person name="Meijer H.J."/>
            <person name="Moore B."/>
            <person name="Morris P."/>
            <person name="Phuntmart V."/>
            <person name="Puiu D."/>
            <person name="Shetty J."/>
            <person name="Stajich J.E."/>
            <person name="Tripathy S."/>
            <person name="Wawra S."/>
            <person name="van West P."/>
            <person name="Whitty B.R."/>
            <person name="Coutinho P.M."/>
            <person name="Henrissat B."/>
            <person name="Martin F."/>
            <person name="Thomas P.D."/>
            <person name="Tyler B.M."/>
            <person name="De Vries R.P."/>
            <person name="Kamoun S."/>
            <person name="Yandell M."/>
            <person name="Tisserat N."/>
            <person name="Buell C.R."/>
        </authorList>
    </citation>
    <scope>NUCLEOTIDE SEQUENCE</scope>
    <source>
        <strain evidence="3">DAOM:BR144</strain>
    </source>
</reference>
<keyword evidence="3" id="KW-1185">Reference proteome</keyword>
<sequence length="73" mass="8563">SRSSTWPVWALTKATECAFCRQRRRSFDPKPLRVEPGPTESLCKGSHVSPIEQRHEKNRAVFKTLRQKHEEKM</sequence>